<dbReference type="Proteomes" id="UP001056120">
    <property type="component" value="Linkage Group LG07"/>
</dbReference>
<keyword evidence="2" id="KW-1185">Reference proteome</keyword>
<reference evidence="2" key="1">
    <citation type="journal article" date="2022" name="Mol. Ecol. Resour.">
        <title>The genomes of chicory, endive, great burdock and yacon provide insights into Asteraceae palaeo-polyploidization history and plant inulin production.</title>
        <authorList>
            <person name="Fan W."/>
            <person name="Wang S."/>
            <person name="Wang H."/>
            <person name="Wang A."/>
            <person name="Jiang F."/>
            <person name="Liu H."/>
            <person name="Zhao H."/>
            <person name="Xu D."/>
            <person name="Zhang Y."/>
        </authorList>
    </citation>
    <scope>NUCLEOTIDE SEQUENCE [LARGE SCALE GENOMIC DNA]</scope>
    <source>
        <strain evidence="2">cv. Yunnan</strain>
    </source>
</reference>
<evidence type="ECO:0000313" key="1">
    <source>
        <dbReference type="EMBL" id="KAI3809922.1"/>
    </source>
</evidence>
<proteinExistence type="predicted"/>
<name>A0ACB9IS96_9ASTR</name>
<reference evidence="1 2" key="2">
    <citation type="journal article" date="2022" name="Mol. Ecol. Resour.">
        <title>The genomes of chicory, endive, great burdock and yacon provide insights into Asteraceae paleo-polyploidization history and plant inulin production.</title>
        <authorList>
            <person name="Fan W."/>
            <person name="Wang S."/>
            <person name="Wang H."/>
            <person name="Wang A."/>
            <person name="Jiang F."/>
            <person name="Liu H."/>
            <person name="Zhao H."/>
            <person name="Xu D."/>
            <person name="Zhang Y."/>
        </authorList>
    </citation>
    <scope>NUCLEOTIDE SEQUENCE [LARGE SCALE GENOMIC DNA]</scope>
    <source>
        <strain evidence="2">cv. Yunnan</strain>
        <tissue evidence="1">Leaves</tissue>
    </source>
</reference>
<dbReference type="EMBL" id="CM042024">
    <property type="protein sequence ID" value="KAI3809922.1"/>
    <property type="molecule type" value="Genomic_DNA"/>
</dbReference>
<protein>
    <submittedName>
        <fullName evidence="1">Uncharacterized protein</fullName>
    </submittedName>
</protein>
<accession>A0ACB9IS96</accession>
<comment type="caution">
    <text evidence="1">The sequence shown here is derived from an EMBL/GenBank/DDBJ whole genome shotgun (WGS) entry which is preliminary data.</text>
</comment>
<organism evidence="1 2">
    <name type="scientific">Smallanthus sonchifolius</name>
    <dbReference type="NCBI Taxonomy" id="185202"/>
    <lineage>
        <taxon>Eukaryota</taxon>
        <taxon>Viridiplantae</taxon>
        <taxon>Streptophyta</taxon>
        <taxon>Embryophyta</taxon>
        <taxon>Tracheophyta</taxon>
        <taxon>Spermatophyta</taxon>
        <taxon>Magnoliopsida</taxon>
        <taxon>eudicotyledons</taxon>
        <taxon>Gunneridae</taxon>
        <taxon>Pentapetalae</taxon>
        <taxon>asterids</taxon>
        <taxon>campanulids</taxon>
        <taxon>Asterales</taxon>
        <taxon>Asteraceae</taxon>
        <taxon>Asteroideae</taxon>
        <taxon>Heliantheae alliance</taxon>
        <taxon>Millerieae</taxon>
        <taxon>Smallanthus</taxon>
    </lineage>
</organism>
<evidence type="ECO:0000313" key="2">
    <source>
        <dbReference type="Proteomes" id="UP001056120"/>
    </source>
</evidence>
<sequence>MTPPPPGEAAGPPVGEDAPPPPPPPGESAGLPVGEDEMPPGEAAGLVDTGVPDSGGDETGDTGVGEVLLAGVGAAAGGVCFVFGGITTTSEEEEEKKMQREDAMERVAVRLKLEEEDKCKITKAIFGDGGVFPRGKCTVSYGFQMDM</sequence>
<gene>
    <name evidence="1" type="ORF">L1987_19525</name>
</gene>